<accession>A0A1F4XXR5</accession>
<sequence>MKLFGPVIPPANVEVAKVPVAWKLRAYGEDVAVTLPELSRPSSADDSPTFARFKMVPASKVSVPDVKLSEVSERRNWVESKVSKVSALELPEEIHDPSGIWKQPAERAIPLLKVDVAPDVNCNAPPLITIPELVALNPGAANPEYKVEVADWKFPTPCTDKIEPGVVVEIPRNPLESTVRKEFADVLLVPITNLLSPAPHADAVGDINQVLALPSEPLLSSLRA</sequence>
<name>A0A1F4XXR5_9BACT</name>
<organism evidence="1 2">
    <name type="scientific">Candidatus Adlerbacteria bacterium RIFCSPLOWO2_01_FULL_54_21b</name>
    <dbReference type="NCBI Taxonomy" id="1797245"/>
    <lineage>
        <taxon>Bacteria</taxon>
        <taxon>Candidatus Adleribacteriota</taxon>
    </lineage>
</organism>
<proteinExistence type="predicted"/>
<evidence type="ECO:0000313" key="2">
    <source>
        <dbReference type="Proteomes" id="UP000178585"/>
    </source>
</evidence>
<dbReference type="Proteomes" id="UP000178585">
    <property type="component" value="Unassembled WGS sequence"/>
</dbReference>
<reference evidence="1 2" key="1">
    <citation type="journal article" date="2016" name="Nat. Commun.">
        <title>Thousands of microbial genomes shed light on interconnected biogeochemical processes in an aquifer system.</title>
        <authorList>
            <person name="Anantharaman K."/>
            <person name="Brown C.T."/>
            <person name="Hug L.A."/>
            <person name="Sharon I."/>
            <person name="Castelle C.J."/>
            <person name="Probst A.J."/>
            <person name="Thomas B.C."/>
            <person name="Singh A."/>
            <person name="Wilkins M.J."/>
            <person name="Karaoz U."/>
            <person name="Brodie E.L."/>
            <person name="Williams K.H."/>
            <person name="Hubbard S.S."/>
            <person name="Banfield J.F."/>
        </authorList>
    </citation>
    <scope>NUCLEOTIDE SEQUENCE [LARGE SCALE GENOMIC DNA]</scope>
</reference>
<gene>
    <name evidence="1" type="ORF">A2949_03250</name>
</gene>
<evidence type="ECO:0000313" key="1">
    <source>
        <dbReference type="EMBL" id="OGC86336.1"/>
    </source>
</evidence>
<dbReference type="EMBL" id="MEWZ01000025">
    <property type="protein sequence ID" value="OGC86336.1"/>
    <property type="molecule type" value="Genomic_DNA"/>
</dbReference>
<dbReference type="AlphaFoldDB" id="A0A1F4XXR5"/>
<protein>
    <submittedName>
        <fullName evidence="1">Uncharacterized protein</fullName>
    </submittedName>
</protein>
<comment type="caution">
    <text evidence="1">The sequence shown here is derived from an EMBL/GenBank/DDBJ whole genome shotgun (WGS) entry which is preliminary data.</text>
</comment>